<dbReference type="AlphaFoldDB" id="A0AAV7NCD7"/>
<keyword evidence="2" id="KW-1185">Reference proteome</keyword>
<proteinExistence type="predicted"/>
<name>A0AAV7NCD7_PLEWA</name>
<comment type="caution">
    <text evidence="1">The sequence shown here is derived from an EMBL/GenBank/DDBJ whole genome shotgun (WGS) entry which is preliminary data.</text>
</comment>
<organism evidence="1 2">
    <name type="scientific">Pleurodeles waltl</name>
    <name type="common">Iberian ribbed newt</name>
    <dbReference type="NCBI Taxonomy" id="8319"/>
    <lineage>
        <taxon>Eukaryota</taxon>
        <taxon>Metazoa</taxon>
        <taxon>Chordata</taxon>
        <taxon>Craniata</taxon>
        <taxon>Vertebrata</taxon>
        <taxon>Euteleostomi</taxon>
        <taxon>Amphibia</taxon>
        <taxon>Batrachia</taxon>
        <taxon>Caudata</taxon>
        <taxon>Salamandroidea</taxon>
        <taxon>Salamandridae</taxon>
        <taxon>Pleurodelinae</taxon>
        <taxon>Pleurodeles</taxon>
    </lineage>
</organism>
<gene>
    <name evidence="1" type="ORF">NDU88_008194</name>
</gene>
<reference evidence="1" key="1">
    <citation type="journal article" date="2022" name="bioRxiv">
        <title>Sequencing and chromosome-scale assembly of the giantPleurodeles waltlgenome.</title>
        <authorList>
            <person name="Brown T."/>
            <person name="Elewa A."/>
            <person name="Iarovenko S."/>
            <person name="Subramanian E."/>
            <person name="Araus A.J."/>
            <person name="Petzold A."/>
            <person name="Susuki M."/>
            <person name="Suzuki K.-i.T."/>
            <person name="Hayashi T."/>
            <person name="Toyoda A."/>
            <person name="Oliveira C."/>
            <person name="Osipova E."/>
            <person name="Leigh N.D."/>
            <person name="Simon A."/>
            <person name="Yun M.H."/>
        </authorList>
    </citation>
    <scope>NUCLEOTIDE SEQUENCE</scope>
    <source>
        <strain evidence="1">20211129_DDA</strain>
        <tissue evidence="1">Liver</tissue>
    </source>
</reference>
<evidence type="ECO:0000313" key="2">
    <source>
        <dbReference type="Proteomes" id="UP001066276"/>
    </source>
</evidence>
<protein>
    <submittedName>
        <fullName evidence="1">Uncharacterized protein</fullName>
    </submittedName>
</protein>
<accession>A0AAV7NCD7</accession>
<evidence type="ECO:0000313" key="1">
    <source>
        <dbReference type="EMBL" id="KAJ1110848.1"/>
    </source>
</evidence>
<sequence length="166" mass="18005">MRGSAQDCGCARAIHQRAPHLFASHPCTREMQSNGPGAGPENADEDSSTCWRSAGNCRKSINPDDTGECLIYDPLLNALIYASIKLWLIRMYFTKCVFRGFVTEIHGHIQLCDKRSFLLFCGLGARASGAVSPSVSSDFGSSFCAKFPLFLECGSMQGRKETGGPS</sequence>
<dbReference type="Proteomes" id="UP001066276">
    <property type="component" value="Chromosome 9"/>
</dbReference>
<dbReference type="EMBL" id="JANPWB010000013">
    <property type="protein sequence ID" value="KAJ1110848.1"/>
    <property type="molecule type" value="Genomic_DNA"/>
</dbReference>